<organism evidence="2 3">
    <name type="scientific">Rhodobacter maris</name>
    <dbReference type="NCBI Taxonomy" id="446682"/>
    <lineage>
        <taxon>Bacteria</taxon>
        <taxon>Pseudomonadati</taxon>
        <taxon>Pseudomonadota</taxon>
        <taxon>Alphaproteobacteria</taxon>
        <taxon>Rhodobacterales</taxon>
        <taxon>Rhodobacter group</taxon>
        <taxon>Rhodobacter</taxon>
    </lineage>
</organism>
<evidence type="ECO:0008006" key="4">
    <source>
        <dbReference type="Google" id="ProtNLM"/>
    </source>
</evidence>
<accession>A0A285SIF4</accession>
<dbReference type="AlphaFoldDB" id="A0A285SIF4"/>
<protein>
    <recommendedName>
        <fullName evidence="4">DUF2065 domain-containing protein</fullName>
    </recommendedName>
</protein>
<feature type="transmembrane region" description="Helical" evidence="1">
    <location>
        <begin position="44"/>
        <end position="62"/>
    </location>
</feature>
<reference evidence="3" key="1">
    <citation type="submission" date="2017-08" db="EMBL/GenBank/DDBJ databases">
        <authorList>
            <person name="Varghese N."/>
            <person name="Submissions S."/>
        </authorList>
    </citation>
    <scope>NUCLEOTIDE SEQUENCE [LARGE SCALE GENOMIC DNA]</scope>
    <source>
        <strain evidence="3">JA276</strain>
    </source>
</reference>
<dbReference type="RefSeq" id="WP_097069986.1">
    <property type="nucleotide sequence ID" value="NZ_OBMT01000006.1"/>
</dbReference>
<evidence type="ECO:0000313" key="3">
    <source>
        <dbReference type="Proteomes" id="UP000219111"/>
    </source>
</evidence>
<gene>
    <name evidence="2" type="ORF">SAMN05877831_10612</name>
</gene>
<evidence type="ECO:0000256" key="1">
    <source>
        <dbReference type="SAM" id="Phobius"/>
    </source>
</evidence>
<keyword evidence="1" id="KW-0472">Membrane</keyword>
<evidence type="ECO:0000313" key="2">
    <source>
        <dbReference type="EMBL" id="SOC07581.1"/>
    </source>
</evidence>
<keyword evidence="1" id="KW-1133">Transmembrane helix</keyword>
<keyword evidence="3" id="KW-1185">Reference proteome</keyword>
<keyword evidence="1" id="KW-0812">Transmembrane</keyword>
<sequence>MASLVTALGLVLVIEGLALALAPRRIEEALALIAALGPEGRRRLGLAAVAAGVAVVALVRFFS</sequence>
<dbReference type="Proteomes" id="UP000219111">
    <property type="component" value="Unassembled WGS sequence"/>
</dbReference>
<proteinExistence type="predicted"/>
<name>A0A285SIF4_9RHOB</name>
<dbReference type="EMBL" id="OBMT01000006">
    <property type="protein sequence ID" value="SOC07581.1"/>
    <property type="molecule type" value="Genomic_DNA"/>
</dbReference>
<dbReference type="InterPro" id="IPR019201">
    <property type="entry name" value="DUF2065"/>
</dbReference>
<dbReference type="Pfam" id="PF09838">
    <property type="entry name" value="DUF2065"/>
    <property type="match status" value="1"/>
</dbReference>